<evidence type="ECO:0000313" key="2">
    <source>
        <dbReference type="EMBL" id="MFD0898510.1"/>
    </source>
</evidence>
<proteinExistence type="predicted"/>
<name>A0ABW3EFN1_9LACO</name>
<dbReference type="EMBL" id="JBHTIO010000055">
    <property type="protein sequence ID" value="MFD0898510.1"/>
    <property type="molecule type" value="Genomic_DNA"/>
</dbReference>
<protein>
    <submittedName>
        <fullName evidence="2">PTS glucitol/sorbitol transporter subunit IIA</fullName>
    </submittedName>
</protein>
<comment type="caution">
    <text evidence="2">The sequence shown here is derived from an EMBL/GenBank/DDBJ whole genome shotgun (WGS) entry which is preliminary data.</text>
</comment>
<dbReference type="PROSITE" id="PS51097">
    <property type="entry name" value="PTS_EIIA_TYPE_5"/>
    <property type="match status" value="1"/>
</dbReference>
<evidence type="ECO:0000256" key="1">
    <source>
        <dbReference type="PROSITE-ProRule" id="PRU00420"/>
    </source>
</evidence>
<evidence type="ECO:0000313" key="3">
    <source>
        <dbReference type="Proteomes" id="UP001597104"/>
    </source>
</evidence>
<organism evidence="2 3">
    <name type="scientific">Loigolactobacillus binensis</name>
    <dbReference type="NCBI Taxonomy" id="2559922"/>
    <lineage>
        <taxon>Bacteria</taxon>
        <taxon>Bacillati</taxon>
        <taxon>Bacillota</taxon>
        <taxon>Bacilli</taxon>
        <taxon>Lactobacillales</taxon>
        <taxon>Lactobacillaceae</taxon>
        <taxon>Loigolactobacillus</taxon>
    </lineage>
</organism>
<accession>A0ABW3EFN1</accession>
<dbReference type="InterPro" id="IPR036665">
    <property type="entry name" value="PTS_IIA_glucitol/sorbitol_sf"/>
</dbReference>
<dbReference type="Gene3D" id="2.40.33.40">
    <property type="entry name" value="Phosphotransferase system, glucitol/sorbitol-specific IIA component"/>
    <property type="match status" value="1"/>
</dbReference>
<gene>
    <name evidence="2" type="ORF">ACFQZ7_12375</name>
</gene>
<dbReference type="RefSeq" id="WP_137636828.1">
    <property type="nucleotide sequence ID" value="NZ_BJDN01000003.1"/>
</dbReference>
<dbReference type="Pfam" id="PF03829">
    <property type="entry name" value="PTSIIA_gutA"/>
    <property type="match status" value="1"/>
</dbReference>
<sequence>METKVISIGEEVQELLDGKVLIMFNPNAPQELKDVAVLHEKQSTATNVLNVGGTVTFGDQAFNIDFVGSEANKNFDELGHLSIYFNNTDEDMDKLPGSIFVSSVSQSAPTIDLDQVISFQ</sequence>
<keyword evidence="3" id="KW-1185">Reference proteome</keyword>
<dbReference type="SUPFAM" id="SSF141530">
    <property type="entry name" value="PTSIIA/GutA-like"/>
    <property type="match status" value="1"/>
</dbReference>
<reference evidence="3" key="1">
    <citation type="journal article" date="2019" name="Int. J. Syst. Evol. Microbiol.">
        <title>The Global Catalogue of Microorganisms (GCM) 10K type strain sequencing project: providing services to taxonomists for standard genome sequencing and annotation.</title>
        <authorList>
            <consortium name="The Broad Institute Genomics Platform"/>
            <consortium name="The Broad Institute Genome Sequencing Center for Infectious Disease"/>
            <person name="Wu L."/>
            <person name="Ma J."/>
        </authorList>
    </citation>
    <scope>NUCLEOTIDE SEQUENCE [LARGE SCALE GENOMIC DNA]</scope>
    <source>
        <strain evidence="3">CCM 8925</strain>
    </source>
</reference>
<dbReference type="InterPro" id="IPR004716">
    <property type="entry name" value="PTS_IIA_glucitol/sorbitol-sp"/>
</dbReference>
<dbReference type="Proteomes" id="UP001597104">
    <property type="component" value="Unassembled WGS sequence"/>
</dbReference>
<dbReference type="PANTHER" id="PTHR40398:SF1">
    <property type="entry name" value="PTS SYSTEM GLUCITOL_SORBITOL-SPECIFIC EIIA COMPONENT"/>
    <property type="match status" value="1"/>
</dbReference>
<feature type="modified residue" description="Phosphohistidine; by HPr" evidence="1">
    <location>
        <position position="39"/>
    </location>
</feature>
<dbReference type="PANTHER" id="PTHR40398">
    <property type="entry name" value="PTS SYSTEM GLUCITOL/SORBITOL-SPECIFIC EIIA COMPONENT"/>
    <property type="match status" value="1"/>
</dbReference>